<protein>
    <submittedName>
        <fullName evidence="1">Uncharacterized protein</fullName>
    </submittedName>
</protein>
<dbReference type="AlphaFoldDB" id="A0A099NXR3"/>
<proteinExistence type="predicted"/>
<accession>A0A099NXR3</accession>
<organism evidence="1 2">
    <name type="scientific">Pichia kudriavzevii</name>
    <name type="common">Yeast</name>
    <name type="synonym">Issatchenkia orientalis</name>
    <dbReference type="NCBI Taxonomy" id="4909"/>
    <lineage>
        <taxon>Eukaryota</taxon>
        <taxon>Fungi</taxon>
        <taxon>Dikarya</taxon>
        <taxon>Ascomycota</taxon>
        <taxon>Saccharomycotina</taxon>
        <taxon>Pichiomycetes</taxon>
        <taxon>Pichiales</taxon>
        <taxon>Pichiaceae</taxon>
        <taxon>Pichia</taxon>
    </lineage>
</organism>
<dbReference type="Proteomes" id="UP000029867">
    <property type="component" value="Unassembled WGS sequence"/>
</dbReference>
<dbReference type="EMBL" id="JQFK01000038">
    <property type="protein sequence ID" value="KGK37360.1"/>
    <property type="molecule type" value="Genomic_DNA"/>
</dbReference>
<gene>
    <name evidence="1" type="ORF">JL09_g3501</name>
</gene>
<comment type="caution">
    <text evidence="1">The sequence shown here is derived from an EMBL/GenBank/DDBJ whole genome shotgun (WGS) entry which is preliminary data.</text>
</comment>
<dbReference type="HOGENOM" id="CLU_054239_0_0_1"/>
<evidence type="ECO:0000313" key="1">
    <source>
        <dbReference type="EMBL" id="KGK37360.1"/>
    </source>
</evidence>
<name>A0A099NXR3_PICKU</name>
<dbReference type="VEuPathDB" id="FungiDB:C5L36_0A03420"/>
<evidence type="ECO:0000313" key="2">
    <source>
        <dbReference type="Proteomes" id="UP000029867"/>
    </source>
</evidence>
<reference evidence="2" key="1">
    <citation type="journal article" date="2014" name="Microb. Cell Fact.">
        <title>Exploiting Issatchenkia orientalis SD108 for succinic acid production.</title>
        <authorList>
            <person name="Xiao H."/>
            <person name="Shao Z."/>
            <person name="Jiang Y."/>
            <person name="Dole S."/>
            <person name="Zhao H."/>
        </authorList>
    </citation>
    <scope>NUCLEOTIDE SEQUENCE [LARGE SCALE GENOMIC DNA]</scope>
    <source>
        <strain evidence="2">SD108</strain>
    </source>
</reference>
<sequence length="419" mass="48789">MEIIDQLAEKITLDELRQNVLSEDTSLPRDTEILNRITTEYLLQHEEPTLKWAITLIDVATAIDVSYAMHTLVNLLTYVYPLKFTIEEFSPFFFSSDDGCTKRRKLLTNNFRLQGKVKPGSRLLLLYRNLVTHIPQWLPDNLKIIANWKDFIISSFEITDKLLQTHDWHMFPSLYRGAESKFSQSARKSAFLDYISLQSRLFDANLIASINDATVQPQLYGISKIIDISTKGKVVKWSLDEDAFIQQIRTKSGYWSLRLQLLILLEYIHSQQTGAFQEMVKLGMKEYSKAKLPTLPPIQSNNKVDAHLKKAWSVLKTRKFNEKCIRSIFNQERTWTKMKVKQFTHPKMDQPLRESKISKEMKKRPKFVHRLGTPTLSRLWRVDDTNLSSLSELILPSSYALSHSDFYIAKETAFNFLNE</sequence>